<dbReference type="Proteomes" id="UP001458880">
    <property type="component" value="Unassembled WGS sequence"/>
</dbReference>
<sequence>MVTQDRSSTEVVVWKGIRFLQKQMDPFLKMRELLAWEMGGTEGGDGDSRQIFHGGGGVERNTLPSETDGSILEDERIVGLGDGGKRKEEAKTAFSILALK</sequence>
<comment type="caution">
    <text evidence="2">The sequence shown here is derived from an EMBL/GenBank/DDBJ whole genome shotgun (WGS) entry which is preliminary data.</text>
</comment>
<gene>
    <name evidence="2" type="ORF">QE152_g22909</name>
</gene>
<evidence type="ECO:0000256" key="1">
    <source>
        <dbReference type="SAM" id="MobiDB-lite"/>
    </source>
</evidence>
<name>A0AAW1KJG7_POPJA</name>
<accession>A0AAW1KJG7</accession>
<protein>
    <submittedName>
        <fullName evidence="2">Uncharacterized protein</fullName>
    </submittedName>
</protein>
<proteinExistence type="predicted"/>
<organism evidence="2 3">
    <name type="scientific">Popillia japonica</name>
    <name type="common">Japanese beetle</name>
    <dbReference type="NCBI Taxonomy" id="7064"/>
    <lineage>
        <taxon>Eukaryota</taxon>
        <taxon>Metazoa</taxon>
        <taxon>Ecdysozoa</taxon>
        <taxon>Arthropoda</taxon>
        <taxon>Hexapoda</taxon>
        <taxon>Insecta</taxon>
        <taxon>Pterygota</taxon>
        <taxon>Neoptera</taxon>
        <taxon>Endopterygota</taxon>
        <taxon>Coleoptera</taxon>
        <taxon>Polyphaga</taxon>
        <taxon>Scarabaeiformia</taxon>
        <taxon>Scarabaeidae</taxon>
        <taxon>Rutelinae</taxon>
        <taxon>Popillia</taxon>
    </lineage>
</organism>
<evidence type="ECO:0000313" key="3">
    <source>
        <dbReference type="Proteomes" id="UP001458880"/>
    </source>
</evidence>
<dbReference type="AlphaFoldDB" id="A0AAW1KJG7"/>
<keyword evidence="3" id="KW-1185">Reference proteome</keyword>
<evidence type="ECO:0000313" key="2">
    <source>
        <dbReference type="EMBL" id="KAK9718915.1"/>
    </source>
</evidence>
<dbReference type="EMBL" id="JASPKY010000224">
    <property type="protein sequence ID" value="KAK9718915.1"/>
    <property type="molecule type" value="Genomic_DNA"/>
</dbReference>
<reference evidence="2 3" key="1">
    <citation type="journal article" date="2024" name="BMC Genomics">
        <title>De novo assembly and annotation of Popillia japonica's genome with initial clues to its potential as an invasive pest.</title>
        <authorList>
            <person name="Cucini C."/>
            <person name="Boschi S."/>
            <person name="Funari R."/>
            <person name="Cardaioli E."/>
            <person name="Iannotti N."/>
            <person name="Marturano G."/>
            <person name="Paoli F."/>
            <person name="Bruttini M."/>
            <person name="Carapelli A."/>
            <person name="Frati F."/>
            <person name="Nardi F."/>
        </authorList>
    </citation>
    <scope>NUCLEOTIDE SEQUENCE [LARGE SCALE GENOMIC DNA]</scope>
    <source>
        <strain evidence="2">DMR45628</strain>
    </source>
</reference>
<feature type="region of interest" description="Disordered" evidence="1">
    <location>
        <begin position="39"/>
        <end position="69"/>
    </location>
</feature>